<protein>
    <submittedName>
        <fullName evidence="3">Uncharacterized protein</fullName>
    </submittedName>
</protein>
<dbReference type="EMBL" id="NMPR01000111">
    <property type="protein sequence ID" value="KAA8630200.1"/>
    <property type="molecule type" value="Genomic_DNA"/>
</dbReference>
<dbReference type="AlphaFoldDB" id="A0A8S8ZM26"/>
<evidence type="ECO:0000256" key="1">
    <source>
        <dbReference type="SAM" id="MobiDB-lite"/>
    </source>
</evidence>
<keyword evidence="2" id="KW-0472">Membrane</keyword>
<organism evidence="3 4">
    <name type="scientific">Sordaria macrospora</name>
    <dbReference type="NCBI Taxonomy" id="5147"/>
    <lineage>
        <taxon>Eukaryota</taxon>
        <taxon>Fungi</taxon>
        <taxon>Dikarya</taxon>
        <taxon>Ascomycota</taxon>
        <taxon>Pezizomycotina</taxon>
        <taxon>Sordariomycetes</taxon>
        <taxon>Sordariomycetidae</taxon>
        <taxon>Sordariales</taxon>
        <taxon>Sordariaceae</taxon>
        <taxon>Sordaria</taxon>
    </lineage>
</organism>
<accession>A0A8S8ZM26</accession>
<gene>
    <name evidence="3" type="ORF">SMACR_06846</name>
</gene>
<sequence length="501" mass="56976">MITTMNPRVARLSILVFCVLGLAFGFLYAYRDSPTASRLLQTIPILSDDRSHSSNRPVTDKKPEGPPPPKYKPLPKNPPPLITDPFPLLATTSKDVLPPPIPAYNVPHPDLHHRYGLSRPPPLFIGFTRQWPMLLQAVVSYITAGWPASGIYVVENTGVHNSNRAGRLSLQNPFFLNHTTLRRLGVNVIQTPVLLNFAQMQNFFLDVAYQEDHKYYFYSHQDVLVFSLEDGSDQEHRPGDREWDTYDEEDKKATVLNPSAAGEEGYRTIYENCLREINTTATRKEKWGFRWFQYDHLTLVNRAALEAVGGWDSMIPYYGTDCDMNGKLGMDGWTTKHRRAGIINDVSSVMADLEALYRNPAITPGFVDPNPLPPDQEASIKEKSKWKVKEGSNGEKAYSNTTAMPTDPKAYFRILNQVGIDMGAHKYRDGDHQRNRWQKSQQGGLGEPYYYDPEGFARAFQLLTGAGMRIYTEKWGHQGCDVAEKTQLKLQDQWRVENDFE</sequence>
<keyword evidence="2" id="KW-0812">Transmembrane</keyword>
<reference evidence="3 4" key="1">
    <citation type="submission" date="2017-07" db="EMBL/GenBank/DDBJ databases">
        <title>Genome sequence of the Sordaria macrospora wild type strain R19027.</title>
        <authorList>
            <person name="Nowrousian M."/>
            <person name="Teichert I."/>
            <person name="Kueck U."/>
        </authorList>
    </citation>
    <scope>NUCLEOTIDE SEQUENCE [LARGE SCALE GENOMIC DNA]</scope>
    <source>
        <strain evidence="3 4">R19027</strain>
        <tissue evidence="3">Mycelium</tissue>
    </source>
</reference>
<feature type="transmembrane region" description="Helical" evidence="2">
    <location>
        <begin position="12"/>
        <end position="30"/>
    </location>
</feature>
<evidence type="ECO:0000256" key="2">
    <source>
        <dbReference type="SAM" id="Phobius"/>
    </source>
</evidence>
<dbReference type="Proteomes" id="UP000433876">
    <property type="component" value="Unassembled WGS sequence"/>
</dbReference>
<evidence type="ECO:0000313" key="3">
    <source>
        <dbReference type="EMBL" id="KAA8630200.1"/>
    </source>
</evidence>
<comment type="caution">
    <text evidence="3">The sequence shown here is derived from an EMBL/GenBank/DDBJ whole genome shotgun (WGS) entry which is preliminary data.</text>
</comment>
<feature type="compositionally biased region" description="Pro residues" evidence="1">
    <location>
        <begin position="65"/>
        <end position="80"/>
    </location>
</feature>
<feature type="region of interest" description="Disordered" evidence="1">
    <location>
        <begin position="48"/>
        <end position="80"/>
    </location>
</feature>
<keyword evidence="2" id="KW-1133">Transmembrane helix</keyword>
<dbReference type="OMA" id="WTMKHRR"/>
<proteinExistence type="predicted"/>
<name>A0A8S8ZM26_SORMA</name>
<evidence type="ECO:0000313" key="4">
    <source>
        <dbReference type="Proteomes" id="UP000433876"/>
    </source>
</evidence>
<feature type="compositionally biased region" description="Basic and acidic residues" evidence="1">
    <location>
        <begin position="48"/>
        <end position="64"/>
    </location>
</feature>
<dbReference type="VEuPathDB" id="FungiDB:SMAC_06846"/>